<name>A0A5B2VIM1_9BACT</name>
<evidence type="ECO:0000313" key="1">
    <source>
        <dbReference type="EMBL" id="KAA2238911.1"/>
    </source>
</evidence>
<accession>A0A5B2VIM1</accession>
<comment type="caution">
    <text evidence="1">The sequence shown here is derived from an EMBL/GenBank/DDBJ whole genome shotgun (WGS) entry which is preliminary data.</text>
</comment>
<dbReference type="AlphaFoldDB" id="A0A5B2VIM1"/>
<reference evidence="1 2" key="2">
    <citation type="submission" date="2019-09" db="EMBL/GenBank/DDBJ databases">
        <authorList>
            <person name="Jin C."/>
        </authorList>
    </citation>
    <scope>NUCLEOTIDE SEQUENCE [LARGE SCALE GENOMIC DNA]</scope>
    <source>
        <strain evidence="1 2">BN140078</strain>
    </source>
</reference>
<protein>
    <submittedName>
        <fullName evidence="1">Uncharacterized protein</fullName>
    </submittedName>
</protein>
<dbReference type="EMBL" id="VUOC01000004">
    <property type="protein sequence ID" value="KAA2238911.1"/>
    <property type="molecule type" value="Genomic_DNA"/>
</dbReference>
<proteinExistence type="predicted"/>
<dbReference type="Proteomes" id="UP000324611">
    <property type="component" value="Unassembled WGS sequence"/>
</dbReference>
<gene>
    <name evidence="1" type="ORF">F0L74_22105</name>
</gene>
<keyword evidence="2" id="KW-1185">Reference proteome</keyword>
<dbReference type="RefSeq" id="WP_149840090.1">
    <property type="nucleotide sequence ID" value="NZ_VUOC01000004.1"/>
</dbReference>
<sequence>MYSNLYLKEATFLAMKIFRQSIFLCLLFLLGNRSILRSQTKKIRFTKAAIEYESFLTSTFEAVKCQYFESTFKETITTIAIEEQKKVDSLTIMAMKMQPIAPTKSIDVRLKFILLGDGHKASYCMDRFGVFVDGDGKFFENKLLYRFIISKMLPGIW</sequence>
<organism evidence="1 2">
    <name type="scientific">Chitinophaga agrisoli</name>
    <dbReference type="NCBI Taxonomy" id="2607653"/>
    <lineage>
        <taxon>Bacteria</taxon>
        <taxon>Pseudomonadati</taxon>
        <taxon>Bacteroidota</taxon>
        <taxon>Chitinophagia</taxon>
        <taxon>Chitinophagales</taxon>
        <taxon>Chitinophagaceae</taxon>
        <taxon>Chitinophaga</taxon>
    </lineage>
</organism>
<evidence type="ECO:0000313" key="2">
    <source>
        <dbReference type="Proteomes" id="UP000324611"/>
    </source>
</evidence>
<reference evidence="1 2" key="1">
    <citation type="submission" date="2019-09" db="EMBL/GenBank/DDBJ databases">
        <title>Chitinophaga ginsengihumi sp. nov., isolated from soil of ginseng rhizosphere.</title>
        <authorList>
            <person name="Lee J."/>
        </authorList>
    </citation>
    <scope>NUCLEOTIDE SEQUENCE [LARGE SCALE GENOMIC DNA]</scope>
    <source>
        <strain evidence="1 2">BN140078</strain>
    </source>
</reference>